<evidence type="ECO:0000313" key="2">
    <source>
        <dbReference type="EMBL" id="PWR25587.1"/>
    </source>
</evidence>
<keyword evidence="1" id="KW-1133">Transmembrane helix</keyword>
<feature type="transmembrane region" description="Helical" evidence="1">
    <location>
        <begin position="6"/>
        <end position="26"/>
    </location>
</feature>
<dbReference type="OrthoDB" id="9804637at2"/>
<comment type="caution">
    <text evidence="2">The sequence shown here is derived from an EMBL/GenBank/DDBJ whole genome shotgun (WGS) entry which is preliminary data.</text>
</comment>
<sequence>MTVIGGIVFFSITWWLVFFAVLPWGVRSNEEAGAASESGIPSGIPHRPPMLKKALITTGITLVLLAAFSVVVEYDLLGYRAFMEAP</sequence>
<dbReference type="InterPro" id="IPR009935">
    <property type="entry name" value="DUF1467"/>
</dbReference>
<reference evidence="2 3" key="1">
    <citation type="submission" date="2018-05" db="EMBL/GenBank/DDBJ databases">
        <title>Zavarzinia sp. HR-AS.</title>
        <authorList>
            <person name="Lee Y."/>
            <person name="Jeon C.O."/>
        </authorList>
    </citation>
    <scope>NUCLEOTIDE SEQUENCE [LARGE SCALE GENOMIC DNA]</scope>
    <source>
        <strain evidence="2 3">HR-AS</strain>
    </source>
</reference>
<proteinExistence type="predicted"/>
<keyword evidence="3" id="KW-1185">Reference proteome</keyword>
<protein>
    <submittedName>
        <fullName evidence="2">DUF1467 domain-containing protein</fullName>
    </submittedName>
</protein>
<dbReference type="RefSeq" id="WP_109901716.1">
    <property type="nucleotide sequence ID" value="NZ_QGLE01000001.1"/>
</dbReference>
<name>A0A317EF02_9PROT</name>
<evidence type="ECO:0000313" key="3">
    <source>
        <dbReference type="Proteomes" id="UP000245461"/>
    </source>
</evidence>
<evidence type="ECO:0000256" key="1">
    <source>
        <dbReference type="SAM" id="Phobius"/>
    </source>
</evidence>
<gene>
    <name evidence="2" type="ORF">DKG74_01030</name>
</gene>
<keyword evidence="1" id="KW-0812">Transmembrane</keyword>
<organism evidence="2 3">
    <name type="scientific">Zavarzinia aquatilis</name>
    <dbReference type="NCBI Taxonomy" id="2211142"/>
    <lineage>
        <taxon>Bacteria</taxon>
        <taxon>Pseudomonadati</taxon>
        <taxon>Pseudomonadota</taxon>
        <taxon>Alphaproteobacteria</taxon>
        <taxon>Rhodospirillales</taxon>
        <taxon>Zavarziniaceae</taxon>
        <taxon>Zavarzinia</taxon>
    </lineage>
</organism>
<dbReference type="Proteomes" id="UP000245461">
    <property type="component" value="Unassembled WGS sequence"/>
</dbReference>
<keyword evidence="1" id="KW-0472">Membrane</keyword>
<dbReference type="Pfam" id="PF07330">
    <property type="entry name" value="DUF1467"/>
    <property type="match status" value="1"/>
</dbReference>
<feature type="transmembrane region" description="Helical" evidence="1">
    <location>
        <begin position="54"/>
        <end position="72"/>
    </location>
</feature>
<dbReference type="AlphaFoldDB" id="A0A317EF02"/>
<accession>A0A317EF02</accession>
<dbReference type="EMBL" id="QGLE01000001">
    <property type="protein sequence ID" value="PWR25587.1"/>
    <property type="molecule type" value="Genomic_DNA"/>
</dbReference>